<dbReference type="STRING" id="249352.SAMN05444395_102431"/>
<dbReference type="Gene3D" id="3.40.630.40">
    <property type="entry name" value="Zn-dependent exopeptidases"/>
    <property type="match status" value="1"/>
</dbReference>
<dbReference type="InterPro" id="IPR050695">
    <property type="entry name" value="N-acetylmuramoyl_amidase_3"/>
</dbReference>
<keyword evidence="6" id="KW-1185">Reference proteome</keyword>
<accession>A0A167XZI1</accession>
<organism evidence="5 6">
    <name type="scientific">Flavobacterium fryxellicola</name>
    <dbReference type="NCBI Taxonomy" id="249352"/>
    <lineage>
        <taxon>Bacteria</taxon>
        <taxon>Pseudomonadati</taxon>
        <taxon>Bacteroidota</taxon>
        <taxon>Flavobacteriia</taxon>
        <taxon>Flavobacteriales</taxon>
        <taxon>Flavobacteriaceae</taxon>
        <taxon>Flavobacterium</taxon>
    </lineage>
</organism>
<dbReference type="InterPro" id="IPR002508">
    <property type="entry name" value="MurNAc-LAA_cat"/>
</dbReference>
<name>A0A167XZI1_9FLAO</name>
<dbReference type="GO" id="GO:0030288">
    <property type="term" value="C:outer membrane-bounded periplasmic space"/>
    <property type="evidence" value="ECO:0007669"/>
    <property type="project" value="TreeGrafter"/>
</dbReference>
<dbReference type="EMBL" id="LVJE01000010">
    <property type="protein sequence ID" value="OAB28858.1"/>
    <property type="molecule type" value="Genomic_DNA"/>
</dbReference>
<comment type="catalytic activity">
    <reaction evidence="1">
        <text>Hydrolyzes the link between N-acetylmuramoyl residues and L-amino acid residues in certain cell-wall glycopeptides.</text>
        <dbReference type="EC" id="3.5.1.28"/>
    </reaction>
</comment>
<proteinExistence type="predicted"/>
<evidence type="ECO:0000313" key="5">
    <source>
        <dbReference type="EMBL" id="OAB28858.1"/>
    </source>
</evidence>
<dbReference type="EC" id="3.5.1.28" evidence="2"/>
<comment type="caution">
    <text evidence="5">The sequence shown here is derived from an EMBL/GenBank/DDBJ whole genome shotgun (WGS) entry which is preliminary data.</text>
</comment>
<reference evidence="5 6" key="1">
    <citation type="submission" date="2016-03" db="EMBL/GenBank/DDBJ databases">
        <title>Draft genome sequence of Flavobacterium fryxellicola DSM 16209.</title>
        <authorList>
            <person name="Shin S.-K."/>
            <person name="Yi H."/>
        </authorList>
    </citation>
    <scope>NUCLEOTIDE SEQUENCE [LARGE SCALE GENOMIC DNA]</scope>
    <source>
        <strain evidence="5 6">DSM 16209</strain>
    </source>
</reference>
<dbReference type="Proteomes" id="UP000077164">
    <property type="component" value="Unassembled WGS sequence"/>
</dbReference>
<sequence>MVIDAEHGGTDFGATSSSGIEKLIVEKITNKIKFLNKDENVVVHLTRKEDKYLSLSDRTAIINNIKPDLVLSLHVNQSINVAKSGMEFYVANESAASERSVIIANELRTKFMQDNALQSSEVKKAPFFILKKSDAPAIVIELGYLSNSSDRAYLMDGKEQDKIVATIISFISALK</sequence>
<dbReference type="SMART" id="SM00646">
    <property type="entry name" value="Ami_3"/>
    <property type="match status" value="1"/>
</dbReference>
<evidence type="ECO:0000256" key="3">
    <source>
        <dbReference type="ARBA" id="ARBA00022801"/>
    </source>
</evidence>
<dbReference type="GO" id="GO:0009253">
    <property type="term" value="P:peptidoglycan catabolic process"/>
    <property type="evidence" value="ECO:0007669"/>
    <property type="project" value="InterPro"/>
</dbReference>
<dbReference type="CDD" id="cd02696">
    <property type="entry name" value="MurNAc-LAA"/>
    <property type="match status" value="1"/>
</dbReference>
<keyword evidence="3" id="KW-0378">Hydrolase</keyword>
<evidence type="ECO:0000256" key="2">
    <source>
        <dbReference type="ARBA" id="ARBA00011901"/>
    </source>
</evidence>
<evidence type="ECO:0000313" key="6">
    <source>
        <dbReference type="Proteomes" id="UP000077164"/>
    </source>
</evidence>
<feature type="domain" description="MurNAc-LAA" evidence="4">
    <location>
        <begin position="59"/>
        <end position="172"/>
    </location>
</feature>
<dbReference type="PANTHER" id="PTHR30404:SF0">
    <property type="entry name" value="N-ACETYLMURAMOYL-L-ALANINE AMIDASE AMIC"/>
    <property type="match status" value="1"/>
</dbReference>
<dbReference type="Pfam" id="PF01520">
    <property type="entry name" value="Amidase_3"/>
    <property type="match status" value="1"/>
</dbReference>
<dbReference type="SUPFAM" id="SSF53187">
    <property type="entry name" value="Zn-dependent exopeptidases"/>
    <property type="match status" value="1"/>
</dbReference>
<dbReference type="GO" id="GO:0008745">
    <property type="term" value="F:N-acetylmuramoyl-L-alanine amidase activity"/>
    <property type="evidence" value="ECO:0007669"/>
    <property type="project" value="UniProtKB-EC"/>
</dbReference>
<evidence type="ECO:0000259" key="4">
    <source>
        <dbReference type="SMART" id="SM00646"/>
    </source>
</evidence>
<gene>
    <name evidence="5" type="ORF">FBFR_05155</name>
</gene>
<dbReference type="RefSeq" id="WP_066077836.1">
    <property type="nucleotide sequence ID" value="NZ_FRDK01000002.1"/>
</dbReference>
<evidence type="ECO:0000256" key="1">
    <source>
        <dbReference type="ARBA" id="ARBA00001561"/>
    </source>
</evidence>
<dbReference type="AlphaFoldDB" id="A0A167XZI1"/>
<dbReference type="PANTHER" id="PTHR30404">
    <property type="entry name" value="N-ACETYLMURAMOYL-L-ALANINE AMIDASE"/>
    <property type="match status" value="1"/>
</dbReference>
<protein>
    <recommendedName>
        <fullName evidence="2">N-acetylmuramoyl-L-alanine amidase</fullName>
        <ecNumber evidence="2">3.5.1.28</ecNumber>
    </recommendedName>
</protein>